<dbReference type="EMBL" id="CP132942">
    <property type="protein sequence ID" value="XCB33928.1"/>
    <property type="molecule type" value="Genomic_DNA"/>
</dbReference>
<organism evidence="3">
    <name type="scientific">Tunturiibacter psychrotolerans</name>
    <dbReference type="NCBI Taxonomy" id="3069686"/>
    <lineage>
        <taxon>Bacteria</taxon>
        <taxon>Pseudomonadati</taxon>
        <taxon>Acidobacteriota</taxon>
        <taxon>Terriglobia</taxon>
        <taxon>Terriglobales</taxon>
        <taxon>Acidobacteriaceae</taxon>
        <taxon>Tunturiibacter</taxon>
    </lineage>
</organism>
<dbReference type="RefSeq" id="WP_353064771.1">
    <property type="nucleotide sequence ID" value="NZ_CP132942.1"/>
</dbReference>
<feature type="compositionally biased region" description="Low complexity" evidence="1">
    <location>
        <begin position="534"/>
        <end position="543"/>
    </location>
</feature>
<feature type="region of interest" description="Disordered" evidence="1">
    <location>
        <begin position="24"/>
        <end position="52"/>
    </location>
</feature>
<evidence type="ECO:0000313" key="3">
    <source>
        <dbReference type="EMBL" id="XCB33928.1"/>
    </source>
</evidence>
<accession>A0AAU7ZSM4</accession>
<keyword evidence="2" id="KW-0732">Signal</keyword>
<gene>
    <name evidence="3" type="ORF">RBB77_03290</name>
</gene>
<sequence>MKISLLRALFLFALAAGLSHSVTAQQPSPAPAATQNPQPQTQPQSAGSQPVKDANGVYTIRRNARLVILDMVVTDAKGNIVTDLKRDEFHVTEANEPEKILNFDAPAAHTLDPEITINSTEELDRVAPNAPVNIILLDEFNTRFEDMAFARYSLKKFLNRQPGKLDTPTMLLAVDLQHFTVVHDYTQNKDDIISALDHHFAAYPWQAQQGQWRADRINLAFLTLRRVAEAVIGHPGHKNMIWIGRGFPPIRWENVPVDTVNLVNNAVQDCVNILRDARVTLYTIDPAGILIDPQAYGGIAGRDDPFGGEYQFNRLAKATGGRTLYGRNDVDAEIGTSIRDGASFYTLTYRPENTSLDPSKFRKIKITLDRPGLTVYTREGYYLQRGPGRVDPANPSRRLMADIISADTSTMVYDGVPVTLEPSPTDPNRFIVHVASSGLYWSPATDTEPRHSDVVLAITTFDRKGKVLKSVAKVIHASAPTTVAPTGRIERGMDLAYNVDPDPKATRVRFVVRVTSSGRIGTVDANLGQQHAGNPPSSAPANP</sequence>
<reference evidence="3" key="1">
    <citation type="submission" date="2023-08" db="EMBL/GenBank/DDBJ databases">
        <authorList>
            <person name="Messyasz A."/>
            <person name="Mannisto M.K."/>
            <person name="Kerkhof L.J."/>
            <person name="Haggblom M."/>
        </authorList>
    </citation>
    <scope>NUCLEOTIDE SEQUENCE</scope>
    <source>
        <strain evidence="3">X5P6</strain>
    </source>
</reference>
<feature type="region of interest" description="Disordered" evidence="1">
    <location>
        <begin position="522"/>
        <end position="543"/>
    </location>
</feature>
<name>A0AAU7ZSM4_9BACT</name>
<dbReference type="AlphaFoldDB" id="A0AAU7ZSM4"/>
<feature type="signal peptide" evidence="2">
    <location>
        <begin position="1"/>
        <end position="24"/>
    </location>
</feature>
<proteinExistence type="predicted"/>
<reference evidence="3" key="2">
    <citation type="journal article" date="2024" name="Environ. Microbiol.">
        <title>Genome analysis and description of Tunturibacter gen. nov. expands the diversity of Terriglobia in tundra soils.</title>
        <authorList>
            <person name="Messyasz A."/>
            <person name="Mannisto M.K."/>
            <person name="Kerkhof L.J."/>
            <person name="Haggblom M.M."/>
        </authorList>
    </citation>
    <scope>NUCLEOTIDE SEQUENCE</scope>
    <source>
        <strain evidence="3">X5P6</strain>
    </source>
</reference>
<feature type="compositionally biased region" description="Low complexity" evidence="1">
    <location>
        <begin position="24"/>
        <end position="46"/>
    </location>
</feature>
<dbReference type="NCBIfam" id="TIGR03436">
    <property type="entry name" value="acidobact_VWFA"/>
    <property type="match status" value="1"/>
</dbReference>
<dbReference type="InterPro" id="IPR017802">
    <property type="entry name" value="VWFA-rel_acidobac-type"/>
</dbReference>
<evidence type="ECO:0000256" key="1">
    <source>
        <dbReference type="SAM" id="MobiDB-lite"/>
    </source>
</evidence>
<dbReference type="KEGG" id="tpsc:RBB77_03290"/>
<evidence type="ECO:0000256" key="2">
    <source>
        <dbReference type="SAM" id="SignalP"/>
    </source>
</evidence>
<feature type="chain" id="PRO_5043560384" evidence="2">
    <location>
        <begin position="25"/>
        <end position="543"/>
    </location>
</feature>
<protein>
    <submittedName>
        <fullName evidence="3">VWA domain-containing protein</fullName>
    </submittedName>
</protein>